<dbReference type="SUPFAM" id="SSF54695">
    <property type="entry name" value="POZ domain"/>
    <property type="match status" value="1"/>
</dbReference>
<reference evidence="3" key="1">
    <citation type="submission" date="2017-02" db="UniProtKB">
        <authorList>
            <consortium name="WormBaseParasite"/>
        </authorList>
    </citation>
    <scope>IDENTIFICATION</scope>
</reference>
<dbReference type="InterPro" id="IPR003131">
    <property type="entry name" value="T1-type_BTB"/>
</dbReference>
<dbReference type="Pfam" id="PF02214">
    <property type="entry name" value="BTB_2"/>
    <property type="match status" value="1"/>
</dbReference>
<dbReference type="PANTHER" id="PTHR14499">
    <property type="entry name" value="POTASSIUM CHANNEL TETRAMERIZATION DOMAIN-CONTAINING"/>
    <property type="match status" value="1"/>
</dbReference>
<accession>A0A0M3I5R6</accession>
<dbReference type="AlphaFoldDB" id="A0A0M3I5R6"/>
<keyword evidence="2" id="KW-1185">Reference proteome</keyword>
<dbReference type="InterPro" id="IPR011333">
    <property type="entry name" value="SKP1/BTB/POZ_sf"/>
</dbReference>
<organism evidence="2 3">
    <name type="scientific">Ascaris lumbricoides</name>
    <name type="common">Giant roundworm</name>
    <dbReference type="NCBI Taxonomy" id="6252"/>
    <lineage>
        <taxon>Eukaryota</taxon>
        <taxon>Metazoa</taxon>
        <taxon>Ecdysozoa</taxon>
        <taxon>Nematoda</taxon>
        <taxon>Chromadorea</taxon>
        <taxon>Rhabditida</taxon>
        <taxon>Spirurina</taxon>
        <taxon>Ascaridomorpha</taxon>
        <taxon>Ascaridoidea</taxon>
        <taxon>Ascarididae</taxon>
        <taxon>Ascaris</taxon>
    </lineage>
</organism>
<feature type="domain" description="Potassium channel tetramerisation-type BTB" evidence="1">
    <location>
        <begin position="11"/>
        <end position="73"/>
    </location>
</feature>
<dbReference type="Proteomes" id="UP000036681">
    <property type="component" value="Unplaced"/>
</dbReference>
<proteinExistence type="predicted"/>
<protein>
    <submittedName>
        <fullName evidence="3">BTB_2 domain-containing protein</fullName>
    </submittedName>
</protein>
<sequence>MAHRDDPKEIINVNVGGKRYTVRRGDLIVDSGSKLAEWFKPGVVKPIPMDRAGNYYLDRDAKTFRYILGYLRLKKEKFVPSLALPSKPDALARWRFRVATIHHRRKPPNEIIYFMLVGECGALNLTELKDMAMSMLRKYQQNEEKHFVSCYVQSAIRDFELWQLEQEQAVGDGLAGSATVHDYDEWANMPVPAAPTE</sequence>
<dbReference type="Gene3D" id="3.30.710.10">
    <property type="entry name" value="Potassium Channel Kv1.1, Chain A"/>
    <property type="match status" value="1"/>
</dbReference>
<dbReference type="PANTHER" id="PTHR14499:SF135">
    <property type="entry name" value="BTB DOMAIN-CONTAINING PROTEIN-RELATED"/>
    <property type="match status" value="1"/>
</dbReference>
<dbReference type="GO" id="GO:0051260">
    <property type="term" value="P:protein homooligomerization"/>
    <property type="evidence" value="ECO:0007669"/>
    <property type="project" value="InterPro"/>
</dbReference>
<evidence type="ECO:0000313" key="2">
    <source>
        <dbReference type="Proteomes" id="UP000036681"/>
    </source>
</evidence>
<dbReference type="CDD" id="cd18316">
    <property type="entry name" value="BTB_POZ_KCTD-like"/>
    <property type="match status" value="1"/>
</dbReference>
<name>A0A0M3I5R6_ASCLU</name>
<evidence type="ECO:0000259" key="1">
    <source>
        <dbReference type="Pfam" id="PF02214"/>
    </source>
</evidence>
<evidence type="ECO:0000313" key="3">
    <source>
        <dbReference type="WBParaSite" id="ALUE_0001231701-mRNA-1"/>
    </source>
</evidence>
<dbReference type="WBParaSite" id="ALUE_0001231701-mRNA-1">
    <property type="protein sequence ID" value="ALUE_0001231701-mRNA-1"/>
    <property type="gene ID" value="ALUE_0001231701"/>
</dbReference>